<evidence type="ECO:0000256" key="4">
    <source>
        <dbReference type="ARBA" id="ARBA00022679"/>
    </source>
</evidence>
<sequence length="326" mass="35281">MPDLTTATPTTATLPTGDLISTAPLGPGDVARIFDVAAQLKADRTGFGHVLAGKKLGMLFEKESLRTRFTFDIGMQELGGSAVFLDHRHARLGSREAISDLGRNLERWVDGAVLRVYKHRHVEEFAEACSAPVINGLSDLLHPCQALSDFFTLREHWGTLAGRKLAYVGDGNNTCHSLLQTGARLGVHVTVCSPEGFEPNSRILNDAMIAARETGAEIRIVENAHEGVAGADAVYTDVWASMGQEDEIEERAAIFSAYRVDPEMMERAAPDALFMHCLPAHRGAEVTAEVIDGPRSIVFDIAENRLHVQKAIMAMLMAPDAVAALG</sequence>
<comment type="caution">
    <text evidence="6">Lacks conserved residue(s) required for the propagation of feature annotation.</text>
</comment>
<feature type="binding site" evidence="6">
    <location>
        <position position="237"/>
    </location>
    <ligand>
        <name>L-ornithine</name>
        <dbReference type="ChEBI" id="CHEBI:46911"/>
    </ligand>
</feature>
<dbReference type="Proteomes" id="UP000316921">
    <property type="component" value="Chromosome"/>
</dbReference>
<dbReference type="InterPro" id="IPR006130">
    <property type="entry name" value="Asp/Orn_carbamoylTrfase"/>
</dbReference>
<name>A0A518BQ08_9BACT</name>
<dbReference type="InterPro" id="IPR002292">
    <property type="entry name" value="Orn/put_carbamltrans"/>
</dbReference>
<feature type="binding site" evidence="6">
    <location>
        <begin position="142"/>
        <end position="145"/>
    </location>
    <ligand>
        <name>carbamoyl phosphate</name>
        <dbReference type="ChEBI" id="CHEBI:58228"/>
    </ligand>
</feature>
<feature type="binding site" evidence="6">
    <location>
        <position position="173"/>
    </location>
    <ligand>
        <name>L-ornithine</name>
        <dbReference type="ChEBI" id="CHEBI:46911"/>
    </ligand>
</feature>
<evidence type="ECO:0000313" key="10">
    <source>
        <dbReference type="Proteomes" id="UP000316921"/>
    </source>
</evidence>
<feature type="binding site" evidence="6">
    <location>
        <position position="115"/>
    </location>
    <ligand>
        <name>carbamoyl phosphate</name>
        <dbReference type="ChEBI" id="CHEBI:58228"/>
    </ligand>
</feature>
<feature type="domain" description="Aspartate/ornithine carbamoyltransferase carbamoyl-P binding" evidence="8">
    <location>
        <begin position="18"/>
        <end position="155"/>
    </location>
</feature>
<gene>
    <name evidence="9" type="primary">argF</name>
    <name evidence="9" type="ORF">Pla133_41670</name>
</gene>
<organism evidence="9 10">
    <name type="scientific">Engelhardtia mirabilis</name>
    <dbReference type="NCBI Taxonomy" id="2528011"/>
    <lineage>
        <taxon>Bacteria</taxon>
        <taxon>Pseudomonadati</taxon>
        <taxon>Planctomycetota</taxon>
        <taxon>Planctomycetia</taxon>
        <taxon>Planctomycetia incertae sedis</taxon>
        <taxon>Engelhardtia</taxon>
    </lineage>
</organism>
<dbReference type="InterPro" id="IPR006131">
    <property type="entry name" value="Asp_carbamoyltransf_Asp/Orn-bd"/>
</dbReference>
<dbReference type="EMBL" id="CP036287">
    <property type="protein sequence ID" value="QDU69051.1"/>
    <property type="molecule type" value="Genomic_DNA"/>
</dbReference>
<evidence type="ECO:0000256" key="1">
    <source>
        <dbReference type="ARBA" id="ARBA00004975"/>
    </source>
</evidence>
<feature type="domain" description="Aspartate/ornithine carbamoyltransferase Asp/Orn-binding" evidence="7">
    <location>
        <begin position="162"/>
        <end position="316"/>
    </location>
</feature>
<dbReference type="PRINTS" id="PR00100">
    <property type="entry name" value="AOTCASE"/>
</dbReference>
<dbReference type="Gene3D" id="3.40.50.1370">
    <property type="entry name" value="Aspartate/ornithine carbamoyltransferase"/>
    <property type="match status" value="2"/>
</dbReference>
<proteinExistence type="inferred from homology"/>
<dbReference type="RefSeq" id="WP_145068598.1">
    <property type="nucleotide sequence ID" value="NZ_CP036287.1"/>
</dbReference>
<evidence type="ECO:0000256" key="2">
    <source>
        <dbReference type="ARBA" id="ARBA00007805"/>
    </source>
</evidence>
<comment type="similarity">
    <text evidence="2 6">Belongs to the aspartate/ornithine carbamoyltransferase superfamily. OTCase family.</text>
</comment>
<keyword evidence="6" id="KW-0963">Cytoplasm</keyword>
<dbReference type="Pfam" id="PF02729">
    <property type="entry name" value="OTCace_N"/>
    <property type="match status" value="1"/>
</dbReference>
<reference evidence="9 10" key="1">
    <citation type="submission" date="2019-02" db="EMBL/GenBank/DDBJ databases">
        <title>Deep-cultivation of Planctomycetes and their phenomic and genomic characterization uncovers novel biology.</title>
        <authorList>
            <person name="Wiegand S."/>
            <person name="Jogler M."/>
            <person name="Boedeker C."/>
            <person name="Pinto D."/>
            <person name="Vollmers J."/>
            <person name="Rivas-Marin E."/>
            <person name="Kohn T."/>
            <person name="Peeters S.H."/>
            <person name="Heuer A."/>
            <person name="Rast P."/>
            <person name="Oberbeckmann S."/>
            <person name="Bunk B."/>
            <person name="Jeske O."/>
            <person name="Meyerdierks A."/>
            <person name="Storesund J.E."/>
            <person name="Kallscheuer N."/>
            <person name="Luecker S."/>
            <person name="Lage O.M."/>
            <person name="Pohl T."/>
            <person name="Merkel B.J."/>
            <person name="Hornburger P."/>
            <person name="Mueller R.-W."/>
            <person name="Bruemmer F."/>
            <person name="Labrenz M."/>
            <person name="Spormann A.M."/>
            <person name="Op den Camp H."/>
            <person name="Overmann J."/>
            <person name="Amann R."/>
            <person name="Jetten M.S.M."/>
            <person name="Mascher T."/>
            <person name="Medema M.H."/>
            <person name="Devos D.P."/>
            <person name="Kaster A.-K."/>
            <person name="Ovreas L."/>
            <person name="Rohde M."/>
            <person name="Galperin M.Y."/>
            <person name="Jogler C."/>
        </authorList>
    </citation>
    <scope>NUCLEOTIDE SEQUENCE [LARGE SCALE GENOMIC DNA]</scope>
    <source>
        <strain evidence="9 10">Pla133</strain>
    </source>
</reference>
<dbReference type="PANTHER" id="PTHR45753:SF3">
    <property type="entry name" value="ORNITHINE TRANSCARBAMYLASE, MITOCHONDRIAL"/>
    <property type="match status" value="1"/>
</dbReference>
<evidence type="ECO:0000313" key="9">
    <source>
        <dbReference type="EMBL" id="QDU69051.1"/>
    </source>
</evidence>
<dbReference type="NCBIfam" id="NF001986">
    <property type="entry name" value="PRK00779.1"/>
    <property type="match status" value="1"/>
</dbReference>
<dbReference type="GO" id="GO:0016597">
    <property type="term" value="F:amino acid binding"/>
    <property type="evidence" value="ECO:0007669"/>
    <property type="project" value="InterPro"/>
</dbReference>
<accession>A0A518BQ08</accession>
<comment type="pathway">
    <text evidence="1">Amino-acid biosynthesis; L-arginine biosynthesis; L-arginine from L-ornithine and carbamoyl phosphate: step 1/3.</text>
</comment>
<dbReference type="NCBIfam" id="TIGR00658">
    <property type="entry name" value="orni_carb_tr"/>
    <property type="match status" value="1"/>
</dbReference>
<evidence type="ECO:0000256" key="3">
    <source>
        <dbReference type="ARBA" id="ARBA00013007"/>
    </source>
</evidence>
<evidence type="ECO:0000259" key="8">
    <source>
        <dbReference type="Pfam" id="PF02729"/>
    </source>
</evidence>
<keyword evidence="4 6" id="KW-0808">Transferase</keyword>
<dbReference type="InterPro" id="IPR024904">
    <property type="entry name" value="OTCase_ArgI"/>
</dbReference>
<dbReference type="InterPro" id="IPR036901">
    <property type="entry name" value="Asp/Orn_carbamoylTrfase_sf"/>
</dbReference>
<dbReference type="KEGG" id="pbap:Pla133_41670"/>
<evidence type="ECO:0000256" key="6">
    <source>
        <dbReference type="HAMAP-Rule" id="MF_01109"/>
    </source>
</evidence>
<feature type="binding site" evidence="6">
    <location>
        <position position="305"/>
    </location>
    <ligand>
        <name>carbamoyl phosphate</name>
        <dbReference type="ChEBI" id="CHEBI:58228"/>
    </ligand>
</feature>
<dbReference type="AlphaFoldDB" id="A0A518BQ08"/>
<dbReference type="GO" id="GO:0004585">
    <property type="term" value="F:ornithine carbamoyltransferase activity"/>
    <property type="evidence" value="ECO:0007669"/>
    <property type="project" value="UniProtKB-UniRule"/>
</dbReference>
<dbReference type="GO" id="GO:0042450">
    <property type="term" value="P:L-arginine biosynthetic process via ornithine"/>
    <property type="evidence" value="ECO:0007669"/>
    <property type="project" value="UniProtKB-UniRule"/>
</dbReference>
<keyword evidence="10" id="KW-1185">Reference proteome</keyword>
<protein>
    <recommendedName>
        <fullName evidence="3 6">Ornithine carbamoyltransferase</fullName>
        <shortName evidence="6">OTCase</shortName>
        <ecNumber evidence="3 6">2.1.3.3</ecNumber>
    </recommendedName>
</protein>
<dbReference type="Pfam" id="PF00185">
    <property type="entry name" value="OTCace"/>
    <property type="match status" value="1"/>
</dbReference>
<dbReference type="HAMAP" id="MF_01109">
    <property type="entry name" value="OTCase"/>
    <property type="match status" value="1"/>
</dbReference>
<dbReference type="PANTHER" id="PTHR45753">
    <property type="entry name" value="ORNITHINE CARBAMOYLTRANSFERASE, MITOCHONDRIAL"/>
    <property type="match status" value="1"/>
</dbReference>
<dbReference type="InterPro" id="IPR006132">
    <property type="entry name" value="Asp/Orn_carbamoyltranf_P-bd"/>
</dbReference>
<dbReference type="GO" id="GO:0019240">
    <property type="term" value="P:citrulline biosynthetic process"/>
    <property type="evidence" value="ECO:0007669"/>
    <property type="project" value="TreeGrafter"/>
</dbReference>
<dbReference type="FunFam" id="3.40.50.1370:FF:000008">
    <property type="entry name" value="Ornithine carbamoyltransferase"/>
    <property type="match status" value="1"/>
</dbReference>
<feature type="binding site" evidence="6">
    <location>
        <begin position="277"/>
        <end position="278"/>
    </location>
    <ligand>
        <name>carbamoyl phosphate</name>
        <dbReference type="ChEBI" id="CHEBI:58228"/>
    </ligand>
</feature>
<feature type="binding site" evidence="6">
    <location>
        <begin position="241"/>
        <end position="242"/>
    </location>
    <ligand>
        <name>L-ornithine</name>
        <dbReference type="ChEBI" id="CHEBI:46911"/>
    </ligand>
</feature>
<evidence type="ECO:0000256" key="5">
    <source>
        <dbReference type="ARBA" id="ARBA00048772"/>
    </source>
</evidence>
<dbReference type="PRINTS" id="PR00102">
    <property type="entry name" value="OTCASE"/>
</dbReference>
<comment type="catalytic activity">
    <reaction evidence="5 6">
        <text>carbamoyl phosphate + L-ornithine = L-citrulline + phosphate + H(+)</text>
        <dbReference type="Rhea" id="RHEA:19513"/>
        <dbReference type="ChEBI" id="CHEBI:15378"/>
        <dbReference type="ChEBI" id="CHEBI:43474"/>
        <dbReference type="ChEBI" id="CHEBI:46911"/>
        <dbReference type="ChEBI" id="CHEBI:57743"/>
        <dbReference type="ChEBI" id="CHEBI:58228"/>
        <dbReference type="EC" id="2.1.3.3"/>
    </reaction>
</comment>
<dbReference type="SUPFAM" id="SSF53671">
    <property type="entry name" value="Aspartate/ornithine carbamoyltransferase"/>
    <property type="match status" value="1"/>
</dbReference>
<comment type="subcellular location">
    <subcellularLocation>
        <location evidence="6">Cytoplasm</location>
    </subcellularLocation>
</comment>
<evidence type="ECO:0000259" key="7">
    <source>
        <dbReference type="Pfam" id="PF00185"/>
    </source>
</evidence>
<dbReference type="GO" id="GO:0005737">
    <property type="term" value="C:cytoplasm"/>
    <property type="evidence" value="ECO:0007669"/>
    <property type="project" value="UniProtKB-SubCell"/>
</dbReference>
<dbReference type="EC" id="2.1.3.3" evidence="3 6"/>